<organism evidence="1 2">
    <name type="scientific">Colletotrichum gloeosporioides (strain Cg-14)</name>
    <name type="common">Anthracnose fungus</name>
    <name type="synonym">Glomerella cingulata</name>
    <dbReference type="NCBI Taxonomy" id="1237896"/>
    <lineage>
        <taxon>Eukaryota</taxon>
        <taxon>Fungi</taxon>
        <taxon>Dikarya</taxon>
        <taxon>Ascomycota</taxon>
        <taxon>Pezizomycotina</taxon>
        <taxon>Sordariomycetes</taxon>
        <taxon>Hypocreomycetidae</taxon>
        <taxon>Glomerellales</taxon>
        <taxon>Glomerellaceae</taxon>
        <taxon>Colletotrichum</taxon>
        <taxon>Colletotrichum gloeosporioides species complex</taxon>
    </lineage>
</organism>
<proteinExistence type="predicted"/>
<dbReference type="Proteomes" id="UP000015530">
    <property type="component" value="Unassembled WGS sequence"/>
</dbReference>
<dbReference type="EMBL" id="AMYD01002592">
    <property type="protein sequence ID" value="EQB48521.1"/>
    <property type="molecule type" value="Genomic_DNA"/>
</dbReference>
<comment type="caution">
    <text evidence="1">The sequence shown here is derived from an EMBL/GenBank/DDBJ whole genome shotgun (WGS) entry which is preliminary data.</text>
</comment>
<reference evidence="2" key="1">
    <citation type="journal article" date="2013" name="Mol. Plant Microbe Interact.">
        <title>Global aspects of pacC regulation of pathogenicity genes in Colletotrichum gloeosporioides as revealed by transcriptome analysis.</title>
        <authorList>
            <person name="Alkan N."/>
            <person name="Meng X."/>
            <person name="Friedlander G."/>
            <person name="Reuveni E."/>
            <person name="Sukno S."/>
            <person name="Sherman A."/>
            <person name="Thon M."/>
            <person name="Fluhr R."/>
            <person name="Prusky D."/>
        </authorList>
    </citation>
    <scope>NUCLEOTIDE SEQUENCE [LARGE SCALE GENOMIC DNA]</scope>
    <source>
        <strain evidence="2">Cg-14</strain>
    </source>
</reference>
<accession>T0LA24</accession>
<gene>
    <name evidence="1" type="ORF">CGLO_12242</name>
</gene>
<name>T0LA24_COLGC</name>
<sequence>MISSYHHSVS</sequence>
<evidence type="ECO:0000313" key="1">
    <source>
        <dbReference type="EMBL" id="EQB48521.1"/>
    </source>
</evidence>
<protein>
    <submittedName>
        <fullName evidence="1">Uncharacterized protein</fullName>
    </submittedName>
</protein>
<evidence type="ECO:0000313" key="2">
    <source>
        <dbReference type="Proteomes" id="UP000015530"/>
    </source>
</evidence>
<dbReference type="HOGENOM" id="CLU_3438352_0_0_1"/>